<feature type="domain" description="Thiolase N-terminal" evidence="6">
    <location>
        <begin position="5"/>
        <end position="262"/>
    </location>
</feature>
<evidence type="ECO:0000256" key="4">
    <source>
        <dbReference type="PIRSR" id="PIRSR000429-1"/>
    </source>
</evidence>
<dbReference type="PROSITE" id="PS00098">
    <property type="entry name" value="THIOLASE_1"/>
    <property type="match status" value="1"/>
</dbReference>
<dbReference type="Pfam" id="PF02803">
    <property type="entry name" value="Thiolase_C"/>
    <property type="match status" value="1"/>
</dbReference>
<dbReference type="AlphaFoldDB" id="A0A011MRQ0"/>
<evidence type="ECO:0000313" key="8">
    <source>
        <dbReference type="EMBL" id="EXI65276.1"/>
    </source>
</evidence>
<protein>
    <submittedName>
        <fullName evidence="8">Beta-ketothiolase BktB</fullName>
        <ecNumber evidence="8">2.3.1.16</ecNumber>
    </submittedName>
</protein>
<keyword evidence="3 5" id="KW-0012">Acyltransferase</keyword>
<evidence type="ECO:0000256" key="5">
    <source>
        <dbReference type="RuleBase" id="RU003557"/>
    </source>
</evidence>
<dbReference type="PIRSF" id="PIRSF000429">
    <property type="entry name" value="Ac-CoA_Ac_transf"/>
    <property type="match status" value="1"/>
</dbReference>
<feature type="domain" description="Thiolase C-terminal" evidence="7">
    <location>
        <begin position="271"/>
        <end position="392"/>
    </location>
</feature>
<dbReference type="STRING" id="1454001.AW08_03324"/>
<dbReference type="SUPFAM" id="SSF53901">
    <property type="entry name" value="Thiolase-like"/>
    <property type="match status" value="2"/>
</dbReference>
<evidence type="ECO:0000259" key="7">
    <source>
        <dbReference type="Pfam" id="PF02803"/>
    </source>
</evidence>
<dbReference type="PANTHER" id="PTHR18919:SF107">
    <property type="entry name" value="ACETYL-COA ACETYLTRANSFERASE, CYTOSOLIC"/>
    <property type="match status" value="1"/>
</dbReference>
<comment type="similarity">
    <text evidence="1 5">Belongs to the thiolase-like superfamily. Thiolase family.</text>
</comment>
<sequence length="393" mass="40397">MTREVVVLSAVRSAIGTFGGSLANMEPHELAGAVMKESIARSGVDAQQISYVTVGNCIPTDSRFAYVARVASIQAGLAMDSVAMAVNRLCASGLQGVVTTAQNIMLGDADYGIGGGVEVMSRGSYMLPAMRTGARMGDSKAIDMMVATLTDPFGVGHMGVTAENLATKWNISREEQDAFAVESQRRAAAAIAEGRFKSQIVPIVLKSRKGDVVFDTDEHVKGGTTVETLAKMKPAFTKDGTVTAGNASGINDGAAFLVLAAADVAASAGQKPLARLVSYAVAGVPNDIMGEGPIPATRLALKKAGLALDQMDVIEANEAFAAQAIAVNKGLGLDPVKTNPNGGAIALGHPVGCSGAFIATKAIHELQRTGGRYALVTMCIGGGQGIAVIFERA</sequence>
<feature type="active site" description="Proton acceptor" evidence="4">
    <location>
        <position position="349"/>
    </location>
</feature>
<dbReference type="PANTHER" id="PTHR18919">
    <property type="entry name" value="ACETYL-COA C-ACYLTRANSFERASE"/>
    <property type="match status" value="1"/>
</dbReference>
<evidence type="ECO:0000256" key="2">
    <source>
        <dbReference type="ARBA" id="ARBA00022679"/>
    </source>
</evidence>
<dbReference type="NCBIfam" id="TIGR01930">
    <property type="entry name" value="AcCoA-C-Actrans"/>
    <property type="match status" value="1"/>
</dbReference>
<dbReference type="Proteomes" id="UP000020218">
    <property type="component" value="Unassembled WGS sequence"/>
</dbReference>
<dbReference type="PROSITE" id="PS00099">
    <property type="entry name" value="THIOLASE_3"/>
    <property type="match status" value="1"/>
</dbReference>
<feature type="active site" description="Acyl-thioester intermediate" evidence="4">
    <location>
        <position position="90"/>
    </location>
</feature>
<accession>A0A011MRQ0</accession>
<dbReference type="CDD" id="cd00751">
    <property type="entry name" value="thiolase"/>
    <property type="match status" value="1"/>
</dbReference>
<dbReference type="InterPro" id="IPR002155">
    <property type="entry name" value="Thiolase"/>
</dbReference>
<organism evidence="8 9">
    <name type="scientific">Candidatus Accumulibacter adjunctus</name>
    <dbReference type="NCBI Taxonomy" id="1454001"/>
    <lineage>
        <taxon>Bacteria</taxon>
        <taxon>Pseudomonadati</taxon>
        <taxon>Pseudomonadota</taxon>
        <taxon>Betaproteobacteria</taxon>
        <taxon>Candidatus Accumulibacter</taxon>
    </lineage>
</organism>
<dbReference type="EC" id="2.3.1.16" evidence="8"/>
<reference evidence="8" key="1">
    <citation type="submission" date="2014-02" db="EMBL/GenBank/DDBJ databases">
        <title>Expanding our view of genomic diversity in Candidatus Accumulibacter clades.</title>
        <authorList>
            <person name="Skennerton C.T."/>
            <person name="Barr J.J."/>
            <person name="Slater F.R."/>
            <person name="Bond P.L."/>
            <person name="Tyson G.W."/>
        </authorList>
    </citation>
    <scope>NUCLEOTIDE SEQUENCE [LARGE SCALE GENOMIC DNA]</scope>
</reference>
<dbReference type="InterPro" id="IPR020610">
    <property type="entry name" value="Thiolase_AS"/>
</dbReference>
<dbReference type="InterPro" id="IPR020613">
    <property type="entry name" value="Thiolase_CS"/>
</dbReference>
<keyword evidence="9" id="KW-1185">Reference proteome</keyword>
<dbReference type="GO" id="GO:0003988">
    <property type="term" value="F:acetyl-CoA C-acyltransferase activity"/>
    <property type="evidence" value="ECO:0007669"/>
    <property type="project" value="UniProtKB-EC"/>
</dbReference>
<evidence type="ECO:0000256" key="3">
    <source>
        <dbReference type="ARBA" id="ARBA00023315"/>
    </source>
</evidence>
<proteinExistence type="inferred from homology"/>
<dbReference type="Gene3D" id="3.40.47.10">
    <property type="match status" value="2"/>
</dbReference>
<comment type="caution">
    <text evidence="8">The sequence shown here is derived from an EMBL/GenBank/DDBJ whole genome shotgun (WGS) entry which is preliminary data.</text>
</comment>
<keyword evidence="2 5" id="KW-0808">Transferase</keyword>
<dbReference type="InterPro" id="IPR020615">
    <property type="entry name" value="Thiolase_acyl_enz_int_AS"/>
</dbReference>
<dbReference type="GO" id="GO:0044281">
    <property type="term" value="P:small molecule metabolic process"/>
    <property type="evidence" value="ECO:0007669"/>
    <property type="project" value="UniProtKB-ARBA"/>
</dbReference>
<evidence type="ECO:0000313" key="9">
    <source>
        <dbReference type="Proteomes" id="UP000020218"/>
    </source>
</evidence>
<evidence type="ECO:0000259" key="6">
    <source>
        <dbReference type="Pfam" id="PF00108"/>
    </source>
</evidence>
<gene>
    <name evidence="8" type="primary">bktB</name>
    <name evidence="8" type="ORF">AW08_03324</name>
</gene>
<feature type="active site" description="Proton acceptor" evidence="4">
    <location>
        <position position="379"/>
    </location>
</feature>
<dbReference type="InterPro" id="IPR020616">
    <property type="entry name" value="Thiolase_N"/>
</dbReference>
<dbReference type="PATRIC" id="fig|1454001.3.peg.3370"/>
<dbReference type="InterPro" id="IPR016039">
    <property type="entry name" value="Thiolase-like"/>
</dbReference>
<dbReference type="EMBL" id="JFAX01000025">
    <property type="protein sequence ID" value="EXI65276.1"/>
    <property type="molecule type" value="Genomic_DNA"/>
</dbReference>
<name>A0A011MRQ0_9PROT</name>
<dbReference type="NCBIfam" id="NF006552">
    <property type="entry name" value="PRK09051.1"/>
    <property type="match status" value="1"/>
</dbReference>
<evidence type="ECO:0000256" key="1">
    <source>
        <dbReference type="ARBA" id="ARBA00010982"/>
    </source>
</evidence>
<dbReference type="FunFam" id="3.40.47.10:FF:000010">
    <property type="entry name" value="Acetyl-CoA acetyltransferase (Thiolase)"/>
    <property type="match status" value="1"/>
</dbReference>
<dbReference type="Pfam" id="PF00108">
    <property type="entry name" value="Thiolase_N"/>
    <property type="match status" value="1"/>
</dbReference>
<dbReference type="PROSITE" id="PS00737">
    <property type="entry name" value="THIOLASE_2"/>
    <property type="match status" value="1"/>
</dbReference>
<dbReference type="InterPro" id="IPR020617">
    <property type="entry name" value="Thiolase_C"/>
</dbReference>